<evidence type="ECO:0000256" key="3">
    <source>
        <dbReference type="ARBA" id="ARBA00022723"/>
    </source>
</evidence>
<dbReference type="AlphaFoldDB" id="A0AAD5E877"/>
<keyword evidence="6" id="KW-0833">Ubl conjugation pathway</keyword>
<evidence type="ECO:0000256" key="6">
    <source>
        <dbReference type="ARBA" id="ARBA00022786"/>
    </source>
</evidence>
<gene>
    <name evidence="11" type="ORF">K450DRAFT_248232</name>
</gene>
<dbReference type="GO" id="GO:0031145">
    <property type="term" value="P:anaphase-promoting complex-dependent catabolic process"/>
    <property type="evidence" value="ECO:0007669"/>
    <property type="project" value="InterPro"/>
</dbReference>
<comment type="caution">
    <text evidence="11">The sequence shown here is derived from an EMBL/GenBank/DDBJ whole genome shotgun (WGS) entry which is preliminary data.</text>
</comment>
<evidence type="ECO:0000256" key="1">
    <source>
        <dbReference type="ARBA" id="ARBA00013928"/>
    </source>
</evidence>
<dbReference type="GO" id="GO:0061630">
    <property type="term" value="F:ubiquitin protein ligase activity"/>
    <property type="evidence" value="ECO:0007669"/>
    <property type="project" value="InterPro"/>
</dbReference>
<organism evidence="11 12">
    <name type="scientific">Umbelopsis ramanniana AG</name>
    <dbReference type="NCBI Taxonomy" id="1314678"/>
    <lineage>
        <taxon>Eukaryota</taxon>
        <taxon>Fungi</taxon>
        <taxon>Fungi incertae sedis</taxon>
        <taxon>Mucoromycota</taxon>
        <taxon>Mucoromycotina</taxon>
        <taxon>Umbelopsidomycetes</taxon>
        <taxon>Umbelopsidales</taxon>
        <taxon>Umbelopsidaceae</taxon>
        <taxon>Umbelopsis</taxon>
    </lineage>
</organism>
<dbReference type="CDD" id="cd16456">
    <property type="entry name" value="RING-H2_APC11"/>
    <property type="match status" value="1"/>
</dbReference>
<dbReference type="InterPro" id="IPR013083">
    <property type="entry name" value="Znf_RING/FYVE/PHD"/>
</dbReference>
<evidence type="ECO:0000256" key="4">
    <source>
        <dbReference type="ARBA" id="ARBA00022771"/>
    </source>
</evidence>
<evidence type="ECO:0000313" key="12">
    <source>
        <dbReference type="Proteomes" id="UP001206595"/>
    </source>
</evidence>
<dbReference type="RefSeq" id="XP_051443130.1">
    <property type="nucleotide sequence ID" value="XM_051590198.1"/>
</dbReference>
<dbReference type="InterPro" id="IPR051031">
    <property type="entry name" value="RING-box_E3_Ubiquitin_Ligase"/>
</dbReference>
<evidence type="ECO:0000259" key="10">
    <source>
        <dbReference type="PROSITE" id="PS50089"/>
    </source>
</evidence>
<keyword evidence="2" id="KW-0132">Cell division</keyword>
<dbReference type="GO" id="GO:0005680">
    <property type="term" value="C:anaphase-promoting complex"/>
    <property type="evidence" value="ECO:0007669"/>
    <property type="project" value="InterPro"/>
</dbReference>
<reference evidence="11" key="1">
    <citation type="submission" date="2021-06" db="EMBL/GenBank/DDBJ databases">
        <authorList>
            <consortium name="DOE Joint Genome Institute"/>
            <person name="Mondo S.J."/>
            <person name="Amses K.R."/>
            <person name="Simmons D.R."/>
            <person name="Longcore J.E."/>
            <person name="Seto K."/>
            <person name="Alves G.H."/>
            <person name="Bonds A.E."/>
            <person name="Quandt C.A."/>
            <person name="Davis W.J."/>
            <person name="Chang Y."/>
            <person name="Letcher P.M."/>
            <person name="Powell M.J."/>
            <person name="Kuo A."/>
            <person name="Labutti K."/>
            <person name="Pangilinan J."/>
            <person name="Andreopoulos W."/>
            <person name="Tritt A."/>
            <person name="Riley R."/>
            <person name="Hundley H."/>
            <person name="Johnson J."/>
            <person name="Lipzen A."/>
            <person name="Barry K."/>
            <person name="Berbee M.L."/>
            <person name="Buchler N.E."/>
            <person name="Grigoriev I.V."/>
            <person name="Spatafora J.W."/>
            <person name="Stajich J.E."/>
            <person name="James T.Y."/>
        </authorList>
    </citation>
    <scope>NUCLEOTIDE SEQUENCE</scope>
    <source>
        <strain evidence="11">AG</strain>
    </source>
</reference>
<protein>
    <recommendedName>
        <fullName evidence="1">Anaphase-promoting complex subunit 11</fullName>
    </recommendedName>
</protein>
<sequence>MGRSRSRPLSLTMKIKVNTWTVPAYWSWDVENEDVCGICQVAYDACCPTCTVPGDGCPLIWGECSHVFHMHCLIKWLNAPNSQEQCPMDRTPWKTAAAHS</sequence>
<dbReference type="Gene3D" id="3.30.40.10">
    <property type="entry name" value="Zinc/RING finger domain, C3HC4 (zinc finger)"/>
    <property type="match status" value="1"/>
</dbReference>
<dbReference type="GO" id="GO:0097602">
    <property type="term" value="F:cullin family protein binding"/>
    <property type="evidence" value="ECO:0007669"/>
    <property type="project" value="InterPro"/>
</dbReference>
<keyword evidence="3" id="KW-0479">Metal-binding</keyword>
<keyword evidence="12" id="KW-1185">Reference proteome</keyword>
<keyword evidence="7" id="KW-0862">Zinc</keyword>
<evidence type="ECO:0000256" key="2">
    <source>
        <dbReference type="ARBA" id="ARBA00022618"/>
    </source>
</evidence>
<keyword evidence="5" id="KW-0498">Mitosis</keyword>
<evidence type="ECO:0000256" key="5">
    <source>
        <dbReference type="ARBA" id="ARBA00022776"/>
    </source>
</evidence>
<dbReference type="GeneID" id="75915542"/>
<dbReference type="InterPro" id="IPR001841">
    <property type="entry name" value="Znf_RING"/>
</dbReference>
<keyword evidence="8" id="KW-0131">Cell cycle</keyword>
<evidence type="ECO:0000256" key="7">
    <source>
        <dbReference type="ARBA" id="ARBA00022833"/>
    </source>
</evidence>
<dbReference type="SUPFAM" id="SSF57850">
    <property type="entry name" value="RING/U-box"/>
    <property type="match status" value="1"/>
</dbReference>
<dbReference type="EMBL" id="MU620932">
    <property type="protein sequence ID" value="KAI8578126.1"/>
    <property type="molecule type" value="Genomic_DNA"/>
</dbReference>
<proteinExistence type="predicted"/>
<feature type="domain" description="RING-type" evidence="10">
    <location>
        <begin position="47"/>
        <end position="90"/>
    </location>
</feature>
<evidence type="ECO:0000313" key="11">
    <source>
        <dbReference type="EMBL" id="KAI8578126.1"/>
    </source>
</evidence>
<evidence type="ECO:0000256" key="8">
    <source>
        <dbReference type="ARBA" id="ARBA00023306"/>
    </source>
</evidence>
<dbReference type="Proteomes" id="UP001206595">
    <property type="component" value="Unassembled WGS sequence"/>
</dbReference>
<dbReference type="Pfam" id="PF12861">
    <property type="entry name" value="zf-ANAPC11"/>
    <property type="match status" value="1"/>
</dbReference>
<name>A0AAD5E877_UMBRA</name>
<dbReference type="PANTHER" id="PTHR11210">
    <property type="entry name" value="RING BOX"/>
    <property type="match status" value="1"/>
</dbReference>
<reference evidence="11" key="2">
    <citation type="journal article" date="2022" name="Proc. Natl. Acad. Sci. U.S.A.">
        <title>Diploid-dominant life cycles characterize the early evolution of Fungi.</title>
        <authorList>
            <person name="Amses K.R."/>
            <person name="Simmons D.R."/>
            <person name="Longcore J.E."/>
            <person name="Mondo S.J."/>
            <person name="Seto K."/>
            <person name="Jeronimo G.H."/>
            <person name="Bonds A.E."/>
            <person name="Quandt C.A."/>
            <person name="Davis W.J."/>
            <person name="Chang Y."/>
            <person name="Federici B.A."/>
            <person name="Kuo A."/>
            <person name="LaButti K."/>
            <person name="Pangilinan J."/>
            <person name="Andreopoulos W."/>
            <person name="Tritt A."/>
            <person name="Riley R."/>
            <person name="Hundley H."/>
            <person name="Johnson J."/>
            <person name="Lipzen A."/>
            <person name="Barry K."/>
            <person name="Lang B.F."/>
            <person name="Cuomo C.A."/>
            <person name="Buchler N.E."/>
            <person name="Grigoriev I.V."/>
            <person name="Spatafora J.W."/>
            <person name="Stajich J.E."/>
            <person name="James T.Y."/>
        </authorList>
    </citation>
    <scope>NUCLEOTIDE SEQUENCE</scope>
    <source>
        <strain evidence="11">AG</strain>
    </source>
</reference>
<evidence type="ECO:0000256" key="9">
    <source>
        <dbReference type="PROSITE-ProRule" id="PRU00175"/>
    </source>
</evidence>
<dbReference type="InterPro" id="IPR024991">
    <property type="entry name" value="RING-H2_APC11"/>
</dbReference>
<dbReference type="GO" id="GO:0051301">
    <property type="term" value="P:cell division"/>
    <property type="evidence" value="ECO:0007669"/>
    <property type="project" value="UniProtKB-KW"/>
</dbReference>
<keyword evidence="4 9" id="KW-0863">Zinc-finger</keyword>
<dbReference type="GO" id="GO:0008270">
    <property type="term" value="F:zinc ion binding"/>
    <property type="evidence" value="ECO:0007669"/>
    <property type="project" value="UniProtKB-KW"/>
</dbReference>
<dbReference type="PROSITE" id="PS50089">
    <property type="entry name" value="ZF_RING_2"/>
    <property type="match status" value="1"/>
</dbReference>
<accession>A0AAD5E877</accession>